<name>A0A381X863_9ZZZZ</name>
<dbReference type="InterPro" id="IPR017439">
    <property type="entry name" value="Amidohydrolase"/>
</dbReference>
<dbReference type="InterPro" id="IPR002933">
    <property type="entry name" value="Peptidase_M20"/>
</dbReference>
<feature type="non-terminal residue" evidence="1">
    <location>
        <position position="187"/>
    </location>
</feature>
<dbReference type="NCBIfam" id="TIGR01891">
    <property type="entry name" value="amidohydrolases"/>
    <property type="match status" value="1"/>
</dbReference>
<dbReference type="AlphaFoldDB" id="A0A381X863"/>
<dbReference type="PANTHER" id="PTHR11014">
    <property type="entry name" value="PEPTIDASE M20 FAMILY MEMBER"/>
    <property type="match status" value="1"/>
</dbReference>
<gene>
    <name evidence="1" type="ORF">METZ01_LOCUS113211</name>
</gene>
<dbReference type="Gene3D" id="3.40.630.10">
    <property type="entry name" value="Zn peptidases"/>
    <property type="match status" value="1"/>
</dbReference>
<dbReference type="SUPFAM" id="SSF53187">
    <property type="entry name" value="Zn-dependent exopeptidases"/>
    <property type="match status" value="1"/>
</dbReference>
<accession>A0A381X863</accession>
<reference evidence="1" key="1">
    <citation type="submission" date="2018-05" db="EMBL/GenBank/DDBJ databases">
        <authorList>
            <person name="Lanie J.A."/>
            <person name="Ng W.-L."/>
            <person name="Kazmierczak K.M."/>
            <person name="Andrzejewski T.M."/>
            <person name="Davidsen T.M."/>
            <person name="Wayne K.J."/>
            <person name="Tettelin H."/>
            <person name="Glass J.I."/>
            <person name="Rusch D."/>
            <person name="Podicherti R."/>
            <person name="Tsui H.-C.T."/>
            <person name="Winkler M.E."/>
        </authorList>
    </citation>
    <scope>NUCLEOTIDE SEQUENCE</scope>
</reference>
<proteinExistence type="predicted"/>
<dbReference type="Pfam" id="PF01546">
    <property type="entry name" value="Peptidase_M20"/>
    <property type="match status" value="1"/>
</dbReference>
<evidence type="ECO:0000313" key="1">
    <source>
        <dbReference type="EMBL" id="SVA60357.1"/>
    </source>
</evidence>
<dbReference type="EMBL" id="UINC01014091">
    <property type="protein sequence ID" value="SVA60357.1"/>
    <property type="molecule type" value="Genomic_DNA"/>
</dbReference>
<sequence>MNIRPEIKAIEQKIIDWRRDFHQYPELGFEEHRTAGVVAEILSEFGLNPKTGVGKTGVTADLIFGEGPTIAFRADMDALPIQETSGLAFTSKNDGVMHACGHDGHMAMLLATVRALTRMDANLNGKVRFIFQPAEEGGGGARYMIEDGCLEGVDEIYGIHVWNYQPLGEVGVKEGPIMAAADMFDIR</sequence>
<organism evidence="1">
    <name type="scientific">marine metagenome</name>
    <dbReference type="NCBI Taxonomy" id="408172"/>
    <lineage>
        <taxon>unclassified sequences</taxon>
        <taxon>metagenomes</taxon>
        <taxon>ecological metagenomes</taxon>
    </lineage>
</organism>
<dbReference type="PANTHER" id="PTHR11014:SF63">
    <property type="entry name" value="METALLOPEPTIDASE, PUTATIVE (AFU_ORTHOLOGUE AFUA_6G09600)-RELATED"/>
    <property type="match status" value="1"/>
</dbReference>
<evidence type="ECO:0008006" key="2">
    <source>
        <dbReference type="Google" id="ProtNLM"/>
    </source>
</evidence>
<protein>
    <recommendedName>
        <fullName evidence="2">Peptidase M20 dimerisation domain-containing protein</fullName>
    </recommendedName>
</protein>
<dbReference type="GO" id="GO:0016787">
    <property type="term" value="F:hydrolase activity"/>
    <property type="evidence" value="ECO:0007669"/>
    <property type="project" value="InterPro"/>
</dbReference>